<organism evidence="2 3">
    <name type="scientific">Candidatus Nealsonbacteria bacterium CG_4_9_14_3_um_filter_37_13</name>
    <dbReference type="NCBI Taxonomy" id="1974695"/>
    <lineage>
        <taxon>Bacteria</taxon>
        <taxon>Candidatus Nealsoniibacteriota</taxon>
    </lineage>
</organism>
<keyword evidence="1" id="KW-0812">Transmembrane</keyword>
<evidence type="ECO:0008006" key="4">
    <source>
        <dbReference type="Google" id="ProtNLM"/>
    </source>
</evidence>
<feature type="transmembrane region" description="Helical" evidence="1">
    <location>
        <begin position="12"/>
        <end position="32"/>
    </location>
</feature>
<reference evidence="3" key="1">
    <citation type="submission" date="2017-09" db="EMBL/GenBank/DDBJ databases">
        <title>Depth-based differentiation of microbial function through sediment-hosted aquifers and enrichment of novel symbionts in the deep terrestrial subsurface.</title>
        <authorList>
            <person name="Probst A.J."/>
            <person name="Ladd B."/>
            <person name="Jarett J.K."/>
            <person name="Geller-Mcgrath D.E."/>
            <person name="Sieber C.M.K."/>
            <person name="Emerson J.B."/>
            <person name="Anantharaman K."/>
            <person name="Thomas B.C."/>
            <person name="Malmstrom R."/>
            <person name="Stieglmeier M."/>
            <person name="Klingl A."/>
            <person name="Woyke T."/>
            <person name="Ryan C.M."/>
            <person name="Banfield J.F."/>
        </authorList>
    </citation>
    <scope>NUCLEOTIDE SEQUENCE [LARGE SCALE GENOMIC DNA]</scope>
</reference>
<evidence type="ECO:0000313" key="3">
    <source>
        <dbReference type="Proteomes" id="UP000231034"/>
    </source>
</evidence>
<keyword evidence="1" id="KW-1133">Transmembrane helix</keyword>
<sequence length="210" mass="23909">MKTQRAFTLTEMIVAITIFVLIVVAVFSAHTLSQRAYREGERAAEISQNGRVILERMAREIRQAKELVTNLSYSETEATSSLEFEDGHIPIPSRYQDLGSEYYYIRYHIPAGTQDLERQYRVYCFDSCDFTNCQPQSATCTNVCSSYHRWNATQETTPTSTHPCVLEDKIIGEYLTGLGFWGSSVISVSTTLEKEDKSLNLKTKVYGRNL</sequence>
<dbReference type="EMBL" id="PFVR01000028">
    <property type="protein sequence ID" value="PJA84625.1"/>
    <property type="molecule type" value="Genomic_DNA"/>
</dbReference>
<evidence type="ECO:0000256" key="1">
    <source>
        <dbReference type="SAM" id="Phobius"/>
    </source>
</evidence>
<gene>
    <name evidence="2" type="ORF">CO145_00900</name>
</gene>
<dbReference type="InterPro" id="IPR012902">
    <property type="entry name" value="N_methyl_site"/>
</dbReference>
<keyword evidence="1" id="KW-0472">Membrane</keyword>
<name>A0A2M7Z5K3_9BACT</name>
<accession>A0A2M7Z5K3</accession>
<proteinExistence type="predicted"/>
<dbReference type="AlphaFoldDB" id="A0A2M7Z5K3"/>
<dbReference type="Proteomes" id="UP000231034">
    <property type="component" value="Unassembled WGS sequence"/>
</dbReference>
<comment type="caution">
    <text evidence="2">The sequence shown here is derived from an EMBL/GenBank/DDBJ whole genome shotgun (WGS) entry which is preliminary data.</text>
</comment>
<dbReference type="NCBIfam" id="TIGR02532">
    <property type="entry name" value="IV_pilin_GFxxxE"/>
    <property type="match status" value="1"/>
</dbReference>
<evidence type="ECO:0000313" key="2">
    <source>
        <dbReference type="EMBL" id="PJA84625.1"/>
    </source>
</evidence>
<dbReference type="Pfam" id="PF07963">
    <property type="entry name" value="N_methyl"/>
    <property type="match status" value="1"/>
</dbReference>
<protein>
    <recommendedName>
        <fullName evidence="4">Type II secretion system protein J</fullName>
    </recommendedName>
</protein>